<dbReference type="Pfam" id="PF01993">
    <property type="entry name" value="MTD"/>
    <property type="match status" value="1"/>
</dbReference>
<comment type="pathway">
    <text evidence="7">Metabolic intermediate metabolism; lactate oxidation.</text>
</comment>
<evidence type="ECO:0000256" key="4">
    <source>
        <dbReference type="ARBA" id="ARBA00022563"/>
    </source>
</evidence>
<evidence type="ECO:0000256" key="5">
    <source>
        <dbReference type="ARBA" id="ARBA00023002"/>
    </source>
</evidence>
<comment type="similarity">
    <text evidence="1 7">Belongs to the MTD family.</text>
</comment>
<dbReference type="EC" id="1.5.98.1" evidence="2 7"/>
<keyword evidence="5 7" id="KW-0560">Oxidoreductase</keyword>
<dbReference type="eggNOG" id="arCOG04382">
    <property type="taxonomic scope" value="Archaea"/>
</dbReference>
<evidence type="ECO:0000256" key="2">
    <source>
        <dbReference type="ARBA" id="ARBA00012904"/>
    </source>
</evidence>
<comment type="function">
    <text evidence="7">Catalyzes the oxidation of methylene-H(4)MPT to methenyl-H(4)MPT(+).</text>
</comment>
<reference evidence="8 9" key="1">
    <citation type="submission" date="2011-03" db="EMBL/GenBank/DDBJ databases">
        <title>The complete genome of Archaeoglobus veneficus SNP6.</title>
        <authorList>
            <consortium name="US DOE Joint Genome Institute (JGI-PGF)"/>
            <person name="Lucas S."/>
            <person name="Copeland A."/>
            <person name="Lapidus A."/>
            <person name="Bruce D."/>
            <person name="Goodwin L."/>
            <person name="Pitluck S."/>
            <person name="Kyrpides N."/>
            <person name="Mavromatis K."/>
            <person name="Pagani I."/>
            <person name="Ivanova N."/>
            <person name="Mikhailova N."/>
            <person name="Lu M."/>
            <person name="Detter J.C."/>
            <person name="Tapia R."/>
            <person name="Han C."/>
            <person name="Land M."/>
            <person name="Hauser L."/>
            <person name="Markowitz V."/>
            <person name="Cheng J.-F."/>
            <person name="Hugenholtz P."/>
            <person name="Woyke T."/>
            <person name="Wu D."/>
            <person name="Spring S."/>
            <person name="Brambilla E."/>
            <person name="Klenk H.-P."/>
            <person name="Eisen J.A."/>
        </authorList>
    </citation>
    <scope>NUCLEOTIDE SEQUENCE [LARGE SCALE GENOMIC DNA]</scope>
    <source>
        <strain>SNP6</strain>
    </source>
</reference>
<dbReference type="KEGG" id="ave:Arcve_1338"/>
<comment type="catalytic activity">
    <reaction evidence="7">
        <text>5,10-methylenetetrahydromethanopterin + oxidized coenzyme F420-(gamma-L-Glu)(n) + 2 H(+) = 5,10-methenyl-5,6,7,8-tetrahydromethanopterin + reduced coenzyme F420-(gamma-L-Glu)(n)</text>
        <dbReference type="Rhea" id="RHEA:16721"/>
        <dbReference type="Rhea" id="RHEA-COMP:12939"/>
        <dbReference type="Rhea" id="RHEA-COMP:14378"/>
        <dbReference type="ChEBI" id="CHEBI:15378"/>
        <dbReference type="ChEBI" id="CHEBI:57818"/>
        <dbReference type="ChEBI" id="CHEBI:58337"/>
        <dbReference type="ChEBI" id="CHEBI:133980"/>
        <dbReference type="ChEBI" id="CHEBI:139511"/>
        <dbReference type="EC" id="1.5.98.1"/>
    </reaction>
</comment>
<sequence>MRIGIIKLGAIATALLIDYMLDERADREDIDVRTITSGSKLRERDAEIVDKMREFNPDLVIVASPNAALPAAKLARDALKAEGKPVIVISDAPAKKVKDELEAEGFGYILVNADSMIGARREFLDPTEMCLYNSDVIKVLAATGAFRAVQLAVDEAIESAKAGKPKLPRLIIDAEAAVNAGNFSNPYARAKAMAAYTIAEKVAAVTTKACFVEKDAEKYIPMVAAAHEMMRYAAKLAEEAREIEKSSDAVYRTPHAKDGRVLSKWGLMEKPS</sequence>
<dbReference type="GO" id="GO:0015948">
    <property type="term" value="P:methanogenesis"/>
    <property type="evidence" value="ECO:0007669"/>
    <property type="project" value="InterPro"/>
</dbReference>
<organism evidence="8 9">
    <name type="scientific">Archaeoglobus veneficus (strain DSM 11195 / SNP6)</name>
    <dbReference type="NCBI Taxonomy" id="693661"/>
    <lineage>
        <taxon>Archaea</taxon>
        <taxon>Methanobacteriati</taxon>
        <taxon>Methanobacteriota</taxon>
        <taxon>Archaeoglobi</taxon>
        <taxon>Archaeoglobales</taxon>
        <taxon>Archaeoglobaceae</taxon>
        <taxon>Archaeoglobus</taxon>
    </lineage>
</organism>
<dbReference type="Gene3D" id="3.40.50.10830">
    <property type="entry name" value="F420-dependent methylenetetrahydromethanopterin dehydrogenase (MTD)"/>
    <property type="match status" value="1"/>
</dbReference>
<dbReference type="GO" id="GO:0008901">
    <property type="term" value="F:ferredoxin hydrogenase activity"/>
    <property type="evidence" value="ECO:0007669"/>
    <property type="project" value="InterPro"/>
</dbReference>
<accession>F2KNE0</accession>
<dbReference type="STRING" id="693661.Arcve_1338"/>
<dbReference type="InterPro" id="IPR002844">
    <property type="entry name" value="MTD"/>
</dbReference>
<keyword evidence="4 7" id="KW-0554">One-carbon metabolism</keyword>
<protein>
    <recommendedName>
        <fullName evidence="3 7">F420-dependent methylenetetrahydromethanopterin dehydrogenase</fullName>
        <shortName evidence="7">MTD</shortName>
        <ecNumber evidence="2 7">1.5.98.1</ecNumber>
    </recommendedName>
    <alternativeName>
        <fullName evidence="6 7">Coenzyme F420-dependent N5,N10-methylenetetrahydromethanopterin dehydrogenase</fullName>
    </alternativeName>
</protein>
<name>F2KNE0_ARCVS</name>
<dbReference type="GeneID" id="10394459"/>
<evidence type="ECO:0000313" key="9">
    <source>
        <dbReference type="Proteomes" id="UP000008136"/>
    </source>
</evidence>
<dbReference type="NCBIfam" id="NF002162">
    <property type="entry name" value="PRK00994.1"/>
    <property type="match status" value="1"/>
</dbReference>
<gene>
    <name evidence="7" type="primary">mtd</name>
    <name evidence="8" type="ordered locus">Arcve_1338</name>
</gene>
<evidence type="ECO:0000256" key="3">
    <source>
        <dbReference type="ARBA" id="ARBA00014062"/>
    </source>
</evidence>
<dbReference type="UniPathway" id="UPA00701"/>
<dbReference type="GO" id="GO:0030268">
    <property type="term" value="F:methylenetetrahydromethanopterin dehydrogenase activity"/>
    <property type="evidence" value="ECO:0007669"/>
    <property type="project" value="UniProtKB-UniRule"/>
</dbReference>
<dbReference type="GO" id="GO:0006730">
    <property type="term" value="P:one-carbon metabolic process"/>
    <property type="evidence" value="ECO:0007669"/>
    <property type="project" value="UniProtKB-UniRule"/>
</dbReference>
<dbReference type="EMBL" id="CP002588">
    <property type="protein sequence ID" value="AEA47342.1"/>
    <property type="molecule type" value="Genomic_DNA"/>
</dbReference>
<evidence type="ECO:0000256" key="7">
    <source>
        <dbReference type="HAMAP-Rule" id="MF_00058"/>
    </source>
</evidence>
<proteinExistence type="inferred from homology"/>
<dbReference type="RefSeq" id="WP_013684003.1">
    <property type="nucleotide sequence ID" value="NC_015320.1"/>
</dbReference>
<evidence type="ECO:0000313" key="8">
    <source>
        <dbReference type="EMBL" id="AEA47342.1"/>
    </source>
</evidence>
<dbReference type="Gene3D" id="6.10.140.120">
    <property type="match status" value="1"/>
</dbReference>
<dbReference type="HAMAP" id="MF_00058">
    <property type="entry name" value="MTD"/>
    <property type="match status" value="1"/>
</dbReference>
<dbReference type="InterPro" id="IPR036080">
    <property type="entry name" value="MTD_sf"/>
</dbReference>
<dbReference type="GO" id="GO:0006089">
    <property type="term" value="P:lactate metabolic process"/>
    <property type="evidence" value="ECO:0007669"/>
    <property type="project" value="UniProtKB-UniRule"/>
</dbReference>
<dbReference type="AlphaFoldDB" id="F2KNE0"/>
<dbReference type="HOGENOM" id="CLU_1006890_0_0_2"/>
<dbReference type="Proteomes" id="UP000008136">
    <property type="component" value="Chromosome"/>
</dbReference>
<evidence type="ECO:0000256" key="6">
    <source>
        <dbReference type="ARBA" id="ARBA00031410"/>
    </source>
</evidence>
<evidence type="ECO:0000256" key="1">
    <source>
        <dbReference type="ARBA" id="ARBA00007842"/>
    </source>
</evidence>
<dbReference type="SUPFAM" id="SSF102324">
    <property type="entry name" value="F420-dependent methylenetetrahydromethanopterin dehydrogenase (MTD)"/>
    <property type="match status" value="1"/>
</dbReference>
<dbReference type="PIRSF" id="PIRSF005627">
    <property type="entry name" value="MTD"/>
    <property type="match status" value="1"/>
</dbReference>
<keyword evidence="9" id="KW-1185">Reference proteome</keyword>
<dbReference type="OrthoDB" id="49844at2157"/>